<evidence type="ECO:0000259" key="17">
    <source>
        <dbReference type="PROSITE" id="PS51384"/>
    </source>
</evidence>
<keyword evidence="4" id="KW-0004">4Fe-4S</keyword>
<dbReference type="PROSITE" id="PS51384">
    <property type="entry name" value="FAD_FR"/>
    <property type="match status" value="1"/>
</dbReference>
<keyword evidence="9" id="KW-0521">NADP</keyword>
<evidence type="ECO:0000256" key="11">
    <source>
        <dbReference type="ARBA" id="ARBA00023002"/>
    </source>
</evidence>
<dbReference type="NCBIfam" id="NF004859">
    <property type="entry name" value="PRK06214.1"/>
    <property type="match status" value="1"/>
</dbReference>
<keyword evidence="14" id="KW-0198">Cysteine biosynthesis</keyword>
<dbReference type="InterPro" id="IPR001433">
    <property type="entry name" value="OxRdtase_FAD/NAD-bd"/>
</dbReference>
<evidence type="ECO:0000313" key="19">
    <source>
        <dbReference type="EMBL" id="RDV04590.1"/>
    </source>
</evidence>
<dbReference type="EC" id="1.8.1.2" evidence="3"/>
<dbReference type="GO" id="GO:0004783">
    <property type="term" value="F:sulfite reductase (NADPH) activity"/>
    <property type="evidence" value="ECO:0007669"/>
    <property type="project" value="UniProtKB-EC"/>
</dbReference>
<evidence type="ECO:0000256" key="13">
    <source>
        <dbReference type="ARBA" id="ARBA00023014"/>
    </source>
</evidence>
<dbReference type="GO" id="GO:0051539">
    <property type="term" value="F:4 iron, 4 sulfur cluster binding"/>
    <property type="evidence" value="ECO:0007669"/>
    <property type="project" value="UniProtKB-KW"/>
</dbReference>
<dbReference type="EMBL" id="QRGO01000001">
    <property type="protein sequence ID" value="RDV04590.1"/>
    <property type="molecule type" value="Genomic_DNA"/>
</dbReference>
<keyword evidence="6" id="KW-0288">FMN</keyword>
<comment type="cofactor">
    <cofactor evidence="1">
        <name>FMN</name>
        <dbReference type="ChEBI" id="CHEBI:58210"/>
    </cofactor>
</comment>
<reference evidence="20" key="1">
    <citation type="submission" date="2018-08" db="EMBL/GenBank/DDBJ databases">
        <authorList>
            <person name="Kim S.-J."/>
            <person name="Jung G.-Y."/>
        </authorList>
    </citation>
    <scope>NUCLEOTIDE SEQUENCE [LARGE SCALE GENOMIC DNA]</scope>
    <source>
        <strain evidence="20">GY_H</strain>
    </source>
</reference>
<keyword evidence="11 19" id="KW-0560">Oxidoreductase</keyword>
<dbReference type="PRINTS" id="PR00371">
    <property type="entry name" value="FPNCR"/>
</dbReference>
<comment type="caution">
    <text evidence="19">The sequence shown here is derived from an EMBL/GenBank/DDBJ whole genome shotgun (WGS) entry which is preliminary data.</text>
</comment>
<feature type="compositionally biased region" description="Polar residues" evidence="16">
    <location>
        <begin position="171"/>
        <end position="181"/>
    </location>
</feature>
<keyword evidence="5" id="KW-0285">Flavoprotein</keyword>
<comment type="catalytic activity">
    <reaction evidence="15">
        <text>hydrogen sulfide + 3 NADP(+) + 3 H2O = sulfite + 3 NADPH + 4 H(+)</text>
        <dbReference type="Rhea" id="RHEA:13801"/>
        <dbReference type="ChEBI" id="CHEBI:15377"/>
        <dbReference type="ChEBI" id="CHEBI:15378"/>
        <dbReference type="ChEBI" id="CHEBI:17359"/>
        <dbReference type="ChEBI" id="CHEBI:29919"/>
        <dbReference type="ChEBI" id="CHEBI:57783"/>
        <dbReference type="ChEBI" id="CHEBI:58349"/>
        <dbReference type="EC" id="1.8.1.2"/>
    </reaction>
</comment>
<evidence type="ECO:0000256" key="3">
    <source>
        <dbReference type="ARBA" id="ARBA00012604"/>
    </source>
</evidence>
<evidence type="ECO:0000256" key="14">
    <source>
        <dbReference type="ARBA" id="ARBA00023192"/>
    </source>
</evidence>
<proteinExistence type="predicted"/>
<dbReference type="GO" id="GO:0046872">
    <property type="term" value="F:metal ion binding"/>
    <property type="evidence" value="ECO:0007669"/>
    <property type="project" value="UniProtKB-KW"/>
</dbReference>
<feature type="domain" description="FAD-binding FR-type" evidence="17">
    <location>
        <begin position="176"/>
        <end position="389"/>
    </location>
</feature>
<evidence type="ECO:0000256" key="4">
    <source>
        <dbReference type="ARBA" id="ARBA00022485"/>
    </source>
</evidence>
<dbReference type="Pfam" id="PF00175">
    <property type="entry name" value="NAD_binding_1"/>
    <property type="match status" value="1"/>
</dbReference>
<dbReference type="InterPro" id="IPR023173">
    <property type="entry name" value="NADPH_Cyt_P450_Rdtase_alpha"/>
</dbReference>
<dbReference type="Gene3D" id="3.40.50.80">
    <property type="entry name" value="Nucleotide-binding domain of ferredoxin-NADP reductase (FNR) module"/>
    <property type="match status" value="1"/>
</dbReference>
<evidence type="ECO:0000256" key="12">
    <source>
        <dbReference type="ARBA" id="ARBA00023004"/>
    </source>
</evidence>
<dbReference type="InterPro" id="IPR007202">
    <property type="entry name" value="4Fe-4S_dom"/>
</dbReference>
<dbReference type="InterPro" id="IPR017938">
    <property type="entry name" value="Riboflavin_synthase-like_b-brl"/>
</dbReference>
<keyword evidence="20" id="KW-1185">Reference proteome</keyword>
<dbReference type="Gene3D" id="1.10.15.40">
    <property type="entry name" value="Electron transport complex subunit B, putative Fe-S cluster"/>
    <property type="match status" value="1"/>
</dbReference>
<name>A0A371BAI6_9BRAD</name>
<dbReference type="PANTHER" id="PTHR19384:SF128">
    <property type="entry name" value="NADPH OXIDOREDUCTASE A"/>
    <property type="match status" value="1"/>
</dbReference>
<evidence type="ECO:0000256" key="5">
    <source>
        <dbReference type="ARBA" id="ARBA00022630"/>
    </source>
</evidence>
<organism evidence="19 20">
    <name type="scientific">Undibacter mobilis</name>
    <dbReference type="NCBI Taxonomy" id="2292256"/>
    <lineage>
        <taxon>Bacteria</taxon>
        <taxon>Pseudomonadati</taxon>
        <taxon>Pseudomonadota</taxon>
        <taxon>Alphaproteobacteria</taxon>
        <taxon>Hyphomicrobiales</taxon>
        <taxon>Nitrobacteraceae</taxon>
        <taxon>Undibacter</taxon>
    </lineage>
</organism>
<dbReference type="Gene3D" id="1.20.990.10">
    <property type="entry name" value="NADPH-cytochrome p450 Reductase, Chain A, domain 3"/>
    <property type="match status" value="1"/>
</dbReference>
<feature type="domain" description="4Fe-4S" evidence="18">
    <location>
        <begin position="78"/>
        <end position="146"/>
    </location>
</feature>
<evidence type="ECO:0000256" key="16">
    <source>
        <dbReference type="SAM" id="MobiDB-lite"/>
    </source>
</evidence>
<feature type="region of interest" description="Disordered" evidence="16">
    <location>
        <begin position="155"/>
        <end position="181"/>
    </location>
</feature>
<dbReference type="Pfam" id="PF00667">
    <property type="entry name" value="FAD_binding_1"/>
    <property type="match status" value="1"/>
</dbReference>
<keyword evidence="12" id="KW-0408">Iron</keyword>
<evidence type="ECO:0000256" key="2">
    <source>
        <dbReference type="ARBA" id="ARBA00001974"/>
    </source>
</evidence>
<keyword evidence="10" id="KW-0813">Transport</keyword>
<dbReference type="GO" id="GO:0019344">
    <property type="term" value="P:cysteine biosynthetic process"/>
    <property type="evidence" value="ECO:0007669"/>
    <property type="project" value="UniProtKB-KW"/>
</dbReference>
<evidence type="ECO:0000256" key="9">
    <source>
        <dbReference type="ARBA" id="ARBA00022857"/>
    </source>
</evidence>
<accession>A0A371BAI6</accession>
<dbReference type="GO" id="GO:0005829">
    <property type="term" value="C:cytosol"/>
    <property type="evidence" value="ECO:0007669"/>
    <property type="project" value="TreeGrafter"/>
</dbReference>
<evidence type="ECO:0000256" key="6">
    <source>
        <dbReference type="ARBA" id="ARBA00022643"/>
    </source>
</evidence>
<evidence type="ECO:0000256" key="10">
    <source>
        <dbReference type="ARBA" id="ARBA00022982"/>
    </source>
</evidence>
<dbReference type="InterPro" id="IPR003097">
    <property type="entry name" value="CysJ-like_FAD-binding"/>
</dbReference>
<dbReference type="InterPro" id="IPR039261">
    <property type="entry name" value="FNR_nucleotide-bd"/>
</dbReference>
<keyword evidence="13" id="KW-0411">Iron-sulfur</keyword>
<keyword evidence="10" id="KW-0249">Electron transport</keyword>
<dbReference type="RefSeq" id="WP_115516614.1">
    <property type="nucleotide sequence ID" value="NZ_QRGO01000001.1"/>
</dbReference>
<dbReference type="PANTHER" id="PTHR19384">
    <property type="entry name" value="NITRIC OXIDE SYNTHASE-RELATED"/>
    <property type="match status" value="1"/>
</dbReference>
<evidence type="ECO:0000256" key="15">
    <source>
        <dbReference type="ARBA" id="ARBA00052219"/>
    </source>
</evidence>
<dbReference type="FunFam" id="3.40.50.80:FF:000001">
    <property type="entry name" value="NADPH--cytochrome P450 reductase 1"/>
    <property type="match status" value="1"/>
</dbReference>
<dbReference type="Gene3D" id="2.40.30.10">
    <property type="entry name" value="Translation factors"/>
    <property type="match status" value="1"/>
</dbReference>
<keyword evidence="8" id="KW-0274">FAD</keyword>
<dbReference type="CDD" id="cd06199">
    <property type="entry name" value="SiR"/>
    <property type="match status" value="1"/>
</dbReference>
<dbReference type="PROSITE" id="PS51656">
    <property type="entry name" value="4FE4S"/>
    <property type="match status" value="1"/>
</dbReference>
<evidence type="ECO:0000256" key="8">
    <source>
        <dbReference type="ARBA" id="ARBA00022827"/>
    </source>
</evidence>
<evidence type="ECO:0000256" key="1">
    <source>
        <dbReference type="ARBA" id="ARBA00001917"/>
    </source>
</evidence>
<dbReference type="OrthoDB" id="9816402at2"/>
<dbReference type="InterPro" id="IPR001709">
    <property type="entry name" value="Flavoprot_Pyr_Nucl_cyt_Rdtase"/>
</dbReference>
<dbReference type="GO" id="GO:0050660">
    <property type="term" value="F:flavin adenine dinucleotide binding"/>
    <property type="evidence" value="ECO:0007669"/>
    <property type="project" value="TreeGrafter"/>
</dbReference>
<keyword evidence="7" id="KW-0479">Metal-binding</keyword>
<gene>
    <name evidence="19" type="ORF">DXH78_08435</name>
</gene>
<evidence type="ECO:0000256" key="7">
    <source>
        <dbReference type="ARBA" id="ARBA00022723"/>
    </source>
</evidence>
<dbReference type="GO" id="GO:0010181">
    <property type="term" value="F:FMN binding"/>
    <property type="evidence" value="ECO:0007669"/>
    <property type="project" value="TreeGrafter"/>
</dbReference>
<dbReference type="SUPFAM" id="SSF63380">
    <property type="entry name" value="Riboflavin synthase domain-like"/>
    <property type="match status" value="1"/>
</dbReference>
<comment type="cofactor">
    <cofactor evidence="2">
        <name>FAD</name>
        <dbReference type="ChEBI" id="CHEBI:57692"/>
    </cofactor>
</comment>
<dbReference type="AlphaFoldDB" id="A0A371BAI6"/>
<protein>
    <recommendedName>
        <fullName evidence="3">assimilatory sulfite reductase (NADPH)</fullName>
        <ecNumber evidence="3">1.8.1.2</ecNumber>
    </recommendedName>
</protein>
<dbReference type="InterPro" id="IPR017927">
    <property type="entry name" value="FAD-bd_FR_type"/>
</dbReference>
<sequence length="540" mass="58495">MTQNVPSPLPSLVPETAPFSEEQRFWLNGFFAGLIALDNSGVTPLSADQAAGLLGGGPGAANAEDDDGGAPWHDQTLSIAERMKLADGKPLRWKMMAAMAQQDCGQCGYDCKNYSGAIVSGAETRLNLCAPGGKETARMVKALYEELQSAPKAIVAPAPSVQSPEALASKPGTSRDNPSTAKVLSRTLLNKPGSEKETWHVEIDLTGSGIEYQVGDAFGLFPHNDPTLVEQVMKALGAPPDFDIGGRTLRQVLTDSVSLSPAPDMLFQLFSYITGGERRKKARALATGDDPDKDVATLDVLAALEKFAGTAPDPEAFVESLDQLQPRLYSISSSPKTDPNSVTLTVDTVRYTIRNRQRLGVCSTLLAERIDPGTVLKAYVQKAHAFALPADGNVPIIMIGPGTGVAPFRAFLYDRLADKAPGRNWLFFGHQRSSCDFFYEEELKAMRASGHLTRLSLAWSRDGDEKIYVQDRMRETGRDIWAWLSDGAHVYVCGDAKRMAKDVELALVDIVAQHGGKSGEEAVLFVSDLKKKGRYQQDVY</sequence>
<evidence type="ECO:0000313" key="20">
    <source>
        <dbReference type="Proteomes" id="UP000263993"/>
    </source>
</evidence>
<dbReference type="SUPFAM" id="SSF52343">
    <property type="entry name" value="Ferredoxin reductase-like, C-terminal NADP-linked domain"/>
    <property type="match status" value="1"/>
</dbReference>
<evidence type="ECO:0000259" key="18">
    <source>
        <dbReference type="PROSITE" id="PS51656"/>
    </source>
</evidence>
<keyword evidence="14" id="KW-0028">Amino-acid biosynthesis</keyword>
<dbReference type="Proteomes" id="UP000263993">
    <property type="component" value="Unassembled WGS sequence"/>
</dbReference>